<dbReference type="Gene3D" id="3.40.640.10">
    <property type="entry name" value="Type I PLP-dependent aspartate aminotransferase-like (Major domain)"/>
    <property type="match status" value="1"/>
</dbReference>
<comment type="similarity">
    <text evidence="7 8">Belongs to the SelA family.</text>
</comment>
<dbReference type="InterPro" id="IPR015421">
    <property type="entry name" value="PyrdxlP-dep_Trfase_major"/>
</dbReference>
<dbReference type="AlphaFoldDB" id="A0A1T5KM39"/>
<dbReference type="Gene3D" id="3.90.1150.180">
    <property type="match status" value="1"/>
</dbReference>
<organism evidence="11 12">
    <name type="scientific">Maledivibacter halophilus</name>
    <dbReference type="NCBI Taxonomy" id="36842"/>
    <lineage>
        <taxon>Bacteria</taxon>
        <taxon>Bacillati</taxon>
        <taxon>Bacillota</taxon>
        <taxon>Clostridia</taxon>
        <taxon>Peptostreptococcales</taxon>
        <taxon>Caminicellaceae</taxon>
        <taxon>Maledivibacter</taxon>
    </lineage>
</organism>
<comment type="subcellular location">
    <subcellularLocation>
        <location evidence="8">Cytoplasm</location>
    </subcellularLocation>
</comment>
<dbReference type="GO" id="GO:0004125">
    <property type="term" value="F:L-seryl-tRNA(Sec) selenium transferase activity"/>
    <property type="evidence" value="ECO:0007669"/>
    <property type="project" value="UniProtKB-UniRule"/>
</dbReference>
<evidence type="ECO:0000313" key="11">
    <source>
        <dbReference type="EMBL" id="SKC64777.1"/>
    </source>
</evidence>
<dbReference type="InterPro" id="IPR025862">
    <property type="entry name" value="SelA_trans_N_dom"/>
</dbReference>
<dbReference type="Pfam" id="PF03841">
    <property type="entry name" value="SelA"/>
    <property type="match status" value="1"/>
</dbReference>
<dbReference type="GO" id="GO:0005737">
    <property type="term" value="C:cytoplasm"/>
    <property type="evidence" value="ECO:0007669"/>
    <property type="project" value="UniProtKB-SubCell"/>
</dbReference>
<dbReference type="GO" id="GO:0001514">
    <property type="term" value="P:selenocysteine incorporation"/>
    <property type="evidence" value="ECO:0007669"/>
    <property type="project" value="UniProtKB-UniRule"/>
</dbReference>
<dbReference type="GO" id="GO:0001717">
    <property type="term" value="P:conversion of seryl-tRNAsec to selenocys-tRNAsec"/>
    <property type="evidence" value="ECO:0007669"/>
    <property type="project" value="UniProtKB-UniRule"/>
</dbReference>
<keyword evidence="4 8" id="KW-0663">Pyridoxal phosphate</keyword>
<comment type="function">
    <text evidence="8">Converts seryl-tRNA(Sec) to selenocysteinyl-tRNA(Sec) required for selenoprotein biosynthesis.</text>
</comment>
<comment type="catalytic activity">
    <reaction evidence="8">
        <text>L-seryl-tRNA(Sec) + selenophosphate + H(+) = L-selenocysteinyl-tRNA(Sec) + phosphate</text>
        <dbReference type="Rhea" id="RHEA:22728"/>
        <dbReference type="Rhea" id="RHEA-COMP:9742"/>
        <dbReference type="Rhea" id="RHEA-COMP:9743"/>
        <dbReference type="ChEBI" id="CHEBI:15378"/>
        <dbReference type="ChEBI" id="CHEBI:16144"/>
        <dbReference type="ChEBI" id="CHEBI:43474"/>
        <dbReference type="ChEBI" id="CHEBI:78533"/>
        <dbReference type="ChEBI" id="CHEBI:78573"/>
        <dbReference type="EC" id="2.9.1.1"/>
    </reaction>
</comment>
<dbReference type="HAMAP" id="MF_00423">
    <property type="entry name" value="SelA"/>
    <property type="match status" value="1"/>
</dbReference>
<comment type="cofactor">
    <cofactor evidence="1 8 9">
        <name>pyridoxal 5'-phosphate</name>
        <dbReference type="ChEBI" id="CHEBI:597326"/>
    </cofactor>
</comment>
<dbReference type="EC" id="2.9.1.1" evidence="8"/>
<dbReference type="PANTHER" id="PTHR32328:SF0">
    <property type="entry name" value="L-SERYL-TRNA(SEC) SELENIUM TRANSFERASE"/>
    <property type="match status" value="1"/>
</dbReference>
<comment type="pathway">
    <text evidence="8">Aminoacyl-tRNA biosynthesis; selenocysteinyl-tRNA(Sec) biosynthesis; selenocysteinyl-tRNA(Sec) from L-seryl-tRNA(Sec) (bacterial route): step 1/1.</text>
</comment>
<keyword evidence="5 8" id="KW-0648">Protein biosynthesis</keyword>
<evidence type="ECO:0000256" key="5">
    <source>
        <dbReference type="ARBA" id="ARBA00022917"/>
    </source>
</evidence>
<dbReference type="Pfam" id="PF12390">
    <property type="entry name" value="Se-cys_synth_N"/>
    <property type="match status" value="1"/>
</dbReference>
<dbReference type="UniPathway" id="UPA00906">
    <property type="reaction ID" value="UER00896"/>
</dbReference>
<evidence type="ECO:0000256" key="2">
    <source>
        <dbReference type="ARBA" id="ARBA00022490"/>
    </source>
</evidence>
<evidence type="ECO:0000256" key="7">
    <source>
        <dbReference type="ARBA" id="ARBA00044507"/>
    </source>
</evidence>
<evidence type="ECO:0000256" key="3">
    <source>
        <dbReference type="ARBA" id="ARBA00022679"/>
    </source>
</evidence>
<evidence type="ECO:0000256" key="9">
    <source>
        <dbReference type="PIRSR" id="PIRSR618319-50"/>
    </source>
</evidence>
<evidence type="ECO:0000259" key="10">
    <source>
        <dbReference type="Pfam" id="PF12390"/>
    </source>
</evidence>
<keyword evidence="3 8" id="KW-0808">Transferase</keyword>
<dbReference type="InterPro" id="IPR004534">
    <property type="entry name" value="SelA_trans"/>
</dbReference>
<dbReference type="RefSeq" id="WP_079491220.1">
    <property type="nucleotide sequence ID" value="NZ_FUZT01000004.1"/>
</dbReference>
<dbReference type="Proteomes" id="UP000190285">
    <property type="component" value="Unassembled WGS sequence"/>
</dbReference>
<feature type="domain" description="L-seryl-tRNA selenium transferase N-terminal" evidence="10">
    <location>
        <begin position="9"/>
        <end position="46"/>
    </location>
</feature>
<evidence type="ECO:0000256" key="6">
    <source>
        <dbReference type="ARBA" id="ARBA00023266"/>
    </source>
</evidence>
<dbReference type="EMBL" id="FUZT01000004">
    <property type="protein sequence ID" value="SKC64777.1"/>
    <property type="molecule type" value="Genomic_DNA"/>
</dbReference>
<dbReference type="PANTHER" id="PTHR32328">
    <property type="entry name" value="L-SERYL-TRNA(SEC) SELENIUM TRANSFERASE"/>
    <property type="match status" value="1"/>
</dbReference>
<sequence>MNKRDLLIKLPKVDDILNDIRIQEIMEKFPRVTVVDAIRCKIDETRKLILNTSNDNLDKFEIDLNILVDDIIGVIEKENQMKLRKVINATGVVLHTNLGRALISEKVLKDLSEVASNYSTLEFDIDTGKRGSRYSHVEEVICKLTGAESALVVNNNAAAVLLVLNTIAKDKEVIVSRGQLVEIGGSFRVPEVMLQGGAILKEVGTTNKTHLFDYENNINEETAAILKVHTSNYKVLGFSKEIEIEELCLLAKKFDIPVIEDIGSGTLIDLSKYGLTYEPTVLESLSKGADIVTFSGDKLLGGPQAGVIVGKKIYIDKMKKNQLTRALRVDKMTLIALEATLRLYLDENQALNNIPTLRMLTMDKEKIREKAMVLYDKIIKEVSKFIVEFTEGYSQVGGGAMPLTNLPTFLISLKSSDLSTKKTEELLRYNDPAIITRINDDKVLLDVRTIKENDFDIIVKALRAIENRR</sequence>
<evidence type="ECO:0000256" key="4">
    <source>
        <dbReference type="ARBA" id="ARBA00022898"/>
    </source>
</evidence>
<protein>
    <recommendedName>
        <fullName evidence="8">L-seryl-tRNA(Sec) selenium transferase</fullName>
        <ecNumber evidence="8">2.9.1.1</ecNumber>
    </recommendedName>
    <alternativeName>
        <fullName evidence="8">Selenocysteine synthase</fullName>
        <shortName evidence="8">Sec synthase</shortName>
    </alternativeName>
    <alternativeName>
        <fullName evidence="8">Selenocysteinyl-tRNA(Sec) synthase</fullName>
    </alternativeName>
</protein>
<dbReference type="InterPro" id="IPR015424">
    <property type="entry name" value="PyrdxlP-dep_Trfase"/>
</dbReference>
<accession>A0A1T5KM39</accession>
<dbReference type="OrthoDB" id="9787096at2"/>
<feature type="modified residue" description="N6-(pyridoxal phosphate)lysine" evidence="8 9">
    <location>
        <position position="298"/>
    </location>
</feature>
<evidence type="ECO:0000256" key="8">
    <source>
        <dbReference type="HAMAP-Rule" id="MF_00423"/>
    </source>
</evidence>
<dbReference type="NCBIfam" id="TIGR00474">
    <property type="entry name" value="selA"/>
    <property type="match status" value="1"/>
</dbReference>
<dbReference type="SUPFAM" id="SSF53383">
    <property type="entry name" value="PLP-dependent transferases"/>
    <property type="match status" value="1"/>
</dbReference>
<gene>
    <name evidence="8" type="primary">selA</name>
    <name evidence="11" type="ORF">SAMN02194393_01961</name>
</gene>
<reference evidence="11 12" key="1">
    <citation type="submission" date="2017-02" db="EMBL/GenBank/DDBJ databases">
        <authorList>
            <person name="Peterson S.W."/>
        </authorList>
    </citation>
    <scope>NUCLEOTIDE SEQUENCE [LARGE SCALE GENOMIC DNA]</scope>
    <source>
        <strain evidence="11 12">M1</strain>
    </source>
</reference>
<proteinExistence type="inferred from homology"/>
<dbReference type="InterPro" id="IPR018319">
    <property type="entry name" value="SelA-like"/>
</dbReference>
<name>A0A1T5KM39_9FIRM</name>
<evidence type="ECO:0000313" key="12">
    <source>
        <dbReference type="Proteomes" id="UP000190285"/>
    </source>
</evidence>
<keyword evidence="2 8" id="KW-0963">Cytoplasm</keyword>
<dbReference type="STRING" id="36842.SAMN02194393_01961"/>
<keyword evidence="6 8" id="KW-0711">Selenium</keyword>
<keyword evidence="12" id="KW-1185">Reference proteome</keyword>
<evidence type="ECO:0000256" key="1">
    <source>
        <dbReference type="ARBA" id="ARBA00001933"/>
    </source>
</evidence>